<keyword evidence="3" id="KW-1185">Reference proteome</keyword>
<feature type="compositionally biased region" description="Basic and acidic residues" evidence="1">
    <location>
        <begin position="36"/>
        <end position="54"/>
    </location>
</feature>
<evidence type="ECO:0000313" key="2">
    <source>
        <dbReference type="EMBL" id="KAF5936960.1"/>
    </source>
</evidence>
<organism evidence="2 3">
    <name type="scientific">Camellia sinensis</name>
    <name type="common">Tea plant</name>
    <name type="synonym">Thea sinensis</name>
    <dbReference type="NCBI Taxonomy" id="4442"/>
    <lineage>
        <taxon>Eukaryota</taxon>
        <taxon>Viridiplantae</taxon>
        <taxon>Streptophyta</taxon>
        <taxon>Embryophyta</taxon>
        <taxon>Tracheophyta</taxon>
        <taxon>Spermatophyta</taxon>
        <taxon>Magnoliopsida</taxon>
        <taxon>eudicotyledons</taxon>
        <taxon>Gunneridae</taxon>
        <taxon>Pentapetalae</taxon>
        <taxon>asterids</taxon>
        <taxon>Ericales</taxon>
        <taxon>Theaceae</taxon>
        <taxon>Camellia</taxon>
    </lineage>
</organism>
<reference evidence="2 3" key="2">
    <citation type="submission" date="2020-07" db="EMBL/GenBank/DDBJ databases">
        <title>Genome assembly of wild tea tree DASZ reveals pedigree and selection history of tea varieties.</title>
        <authorList>
            <person name="Zhang W."/>
        </authorList>
    </citation>
    <scope>NUCLEOTIDE SEQUENCE [LARGE SCALE GENOMIC DNA]</scope>
    <source>
        <strain evidence="3">cv. G240</strain>
        <tissue evidence="2">Leaf</tissue>
    </source>
</reference>
<evidence type="ECO:0000313" key="3">
    <source>
        <dbReference type="Proteomes" id="UP000593564"/>
    </source>
</evidence>
<dbReference type="AlphaFoldDB" id="A0A7J7G866"/>
<proteinExistence type="predicted"/>
<evidence type="ECO:0000256" key="1">
    <source>
        <dbReference type="SAM" id="MobiDB-lite"/>
    </source>
</evidence>
<accession>A0A7J7G866</accession>
<dbReference type="EMBL" id="JACBKZ010000012">
    <property type="protein sequence ID" value="KAF5936960.1"/>
    <property type="molecule type" value="Genomic_DNA"/>
</dbReference>
<reference evidence="3" key="1">
    <citation type="journal article" date="2020" name="Nat. Commun.">
        <title>Genome assembly of wild tea tree DASZ reveals pedigree and selection history of tea varieties.</title>
        <authorList>
            <person name="Zhang W."/>
            <person name="Zhang Y."/>
            <person name="Qiu H."/>
            <person name="Guo Y."/>
            <person name="Wan H."/>
            <person name="Zhang X."/>
            <person name="Scossa F."/>
            <person name="Alseekh S."/>
            <person name="Zhang Q."/>
            <person name="Wang P."/>
            <person name="Xu L."/>
            <person name="Schmidt M.H."/>
            <person name="Jia X."/>
            <person name="Li D."/>
            <person name="Zhu A."/>
            <person name="Guo F."/>
            <person name="Chen W."/>
            <person name="Ni D."/>
            <person name="Usadel B."/>
            <person name="Fernie A.R."/>
            <person name="Wen W."/>
        </authorList>
    </citation>
    <scope>NUCLEOTIDE SEQUENCE [LARGE SCALE GENOMIC DNA]</scope>
    <source>
        <strain evidence="3">cv. G240</strain>
    </source>
</reference>
<feature type="region of interest" description="Disordered" evidence="1">
    <location>
        <begin position="34"/>
        <end position="54"/>
    </location>
</feature>
<gene>
    <name evidence="2" type="ORF">HYC85_024466</name>
</gene>
<name>A0A7J7G866_CAMSI</name>
<sequence>MVKSHHNPPLALALMVSLFKNKYTIHATKNQNPLIYRERQRQKERERERAHEMI</sequence>
<protein>
    <submittedName>
        <fullName evidence="2">Uncharacterized protein</fullName>
    </submittedName>
</protein>
<dbReference type="Proteomes" id="UP000593564">
    <property type="component" value="Unassembled WGS sequence"/>
</dbReference>
<comment type="caution">
    <text evidence="2">The sequence shown here is derived from an EMBL/GenBank/DDBJ whole genome shotgun (WGS) entry which is preliminary data.</text>
</comment>